<feature type="compositionally biased region" description="Polar residues" evidence="4">
    <location>
        <begin position="255"/>
        <end position="264"/>
    </location>
</feature>
<evidence type="ECO:0000313" key="5">
    <source>
        <dbReference type="EMBL" id="KAG2393744.1"/>
    </source>
</evidence>
<dbReference type="PROSITE" id="PS50294">
    <property type="entry name" value="WD_REPEATS_REGION"/>
    <property type="match status" value="2"/>
</dbReference>
<dbReference type="GO" id="GO:0080008">
    <property type="term" value="C:Cul4-RING E3 ubiquitin ligase complex"/>
    <property type="evidence" value="ECO:0007669"/>
    <property type="project" value="TreeGrafter"/>
</dbReference>
<dbReference type="SMART" id="SM00320">
    <property type="entry name" value="WD40"/>
    <property type="match status" value="7"/>
</dbReference>
<gene>
    <name evidence="5" type="ORF">C9374_007275</name>
</gene>
<keyword evidence="6" id="KW-1185">Reference proteome</keyword>
<feature type="repeat" description="WD" evidence="3">
    <location>
        <begin position="55"/>
        <end position="96"/>
    </location>
</feature>
<evidence type="ECO:0008006" key="7">
    <source>
        <dbReference type="Google" id="ProtNLM"/>
    </source>
</evidence>
<feature type="compositionally biased region" description="Low complexity" evidence="4">
    <location>
        <begin position="398"/>
        <end position="436"/>
    </location>
</feature>
<dbReference type="EMBL" id="PYSW02000002">
    <property type="protein sequence ID" value="KAG2393744.1"/>
    <property type="molecule type" value="Genomic_DNA"/>
</dbReference>
<evidence type="ECO:0000313" key="6">
    <source>
        <dbReference type="Proteomes" id="UP000816034"/>
    </source>
</evidence>
<dbReference type="SUPFAM" id="SSF50978">
    <property type="entry name" value="WD40 repeat-like"/>
    <property type="match status" value="1"/>
</dbReference>
<keyword evidence="2" id="KW-0677">Repeat</keyword>
<dbReference type="Gene3D" id="2.130.10.10">
    <property type="entry name" value="YVTN repeat-like/Quinoprotein amine dehydrogenase"/>
    <property type="match status" value="4"/>
</dbReference>
<feature type="region of interest" description="Disordered" evidence="4">
    <location>
        <begin position="242"/>
        <end position="278"/>
    </location>
</feature>
<feature type="repeat" description="WD" evidence="3">
    <location>
        <begin position="499"/>
        <end position="524"/>
    </location>
</feature>
<dbReference type="PANTHER" id="PTHR15574">
    <property type="entry name" value="WD REPEAT DOMAIN-CONTAINING FAMILY"/>
    <property type="match status" value="1"/>
</dbReference>
<feature type="repeat" description="WD" evidence="3">
    <location>
        <begin position="97"/>
        <end position="132"/>
    </location>
</feature>
<dbReference type="InterPro" id="IPR036322">
    <property type="entry name" value="WD40_repeat_dom_sf"/>
</dbReference>
<proteinExistence type="predicted"/>
<keyword evidence="1 3" id="KW-0853">WD repeat</keyword>
<evidence type="ECO:0000256" key="2">
    <source>
        <dbReference type="ARBA" id="ARBA00022737"/>
    </source>
</evidence>
<dbReference type="GO" id="GO:0005737">
    <property type="term" value="C:cytoplasm"/>
    <property type="evidence" value="ECO:0007669"/>
    <property type="project" value="TreeGrafter"/>
</dbReference>
<feature type="region of interest" description="Disordered" evidence="4">
    <location>
        <begin position="395"/>
        <end position="455"/>
    </location>
</feature>
<organism evidence="5 6">
    <name type="scientific">Naegleria lovaniensis</name>
    <name type="common">Amoeba</name>
    <dbReference type="NCBI Taxonomy" id="51637"/>
    <lineage>
        <taxon>Eukaryota</taxon>
        <taxon>Discoba</taxon>
        <taxon>Heterolobosea</taxon>
        <taxon>Tetramitia</taxon>
        <taxon>Eutetramitia</taxon>
        <taxon>Vahlkampfiidae</taxon>
        <taxon>Naegleria</taxon>
    </lineage>
</organism>
<feature type="compositionally biased region" description="Low complexity" evidence="4">
    <location>
        <begin position="265"/>
        <end position="276"/>
    </location>
</feature>
<evidence type="ECO:0000256" key="1">
    <source>
        <dbReference type="ARBA" id="ARBA00022574"/>
    </source>
</evidence>
<comment type="caution">
    <text evidence="5">The sequence shown here is derived from an EMBL/GenBank/DDBJ whole genome shotgun (WGS) entry which is preliminary data.</text>
</comment>
<dbReference type="GeneID" id="68099729"/>
<accession>A0AA88KSJ6</accession>
<protein>
    <recommendedName>
        <fullName evidence="7">Guanine nucleotide-binding protein subunit beta-like protein</fullName>
    </recommendedName>
</protein>
<dbReference type="InterPro" id="IPR015943">
    <property type="entry name" value="WD40/YVTN_repeat-like_dom_sf"/>
</dbReference>
<dbReference type="InterPro" id="IPR001680">
    <property type="entry name" value="WD40_rpt"/>
</dbReference>
<dbReference type="AlphaFoldDB" id="A0AA88KSJ6"/>
<dbReference type="Proteomes" id="UP000816034">
    <property type="component" value="Unassembled WGS sequence"/>
</dbReference>
<name>A0AA88KSJ6_NAELO</name>
<feature type="repeat" description="WD" evidence="3">
    <location>
        <begin position="525"/>
        <end position="556"/>
    </location>
</feature>
<sequence>MLHANSSPQKSITSIRSKIEKRKRVSNQFSATRLVDEVYGSNHSIVQSLGWSHKLVGHHGCVNAINFNTNGDLIVTGSDDETVKIWNTWTGKCLTTLSGHISNVFATNFFNSNHHQIISGGNDSDVRFYDIEKDVCTVYQHHTKKVLKIATCPLLPHCFYSCSADGSCRMFDVRCKYSNSKIEQEKIVKETRSGSSSSNGNSSTGNTHHPSRLNAYSNYNDTILPQAIGGGRAISSQGGVVTTTTTTTTNPTLTGSVLNDHSYGSSSSSSSTNSNTHPVSSLVVNYRMLEYHTKTVPTLYSVELNPFNPHQLIIGSYLGDTRLFDTRRIENFNANSYVNIYRPVEPNYDPRDYEVTGCAFSQDGSKIVSTHLGDYIYLFDRERNFERDEGVDYSRVIPSPTAGASSSFSQSLLSRRSRNNSTTTTTRTTTTTTSGRTVHESVNGSFIEEEEEDGERVNVTMNDSMEDPTAPSTCTYERKFTGHCSRQTIKGVNFFGLHSEYVISGSDDSNIFIWERESGELVRVLSGHEDIVNTVVCHPEYPVICSGGIDDFVNVWAPCNDSLLLSSEEMKRRKTHLESVMEENAHELDDEEVTHIPAHLLQVLMQYFMSRGADMEDDDDDLDDLDD</sequence>
<evidence type="ECO:0000256" key="4">
    <source>
        <dbReference type="SAM" id="MobiDB-lite"/>
    </source>
</evidence>
<dbReference type="PANTHER" id="PTHR15574:SF40">
    <property type="entry name" value="WD AND TETRATRICOPEPTIDE REPEATS PROTEIN 1"/>
    <property type="match status" value="1"/>
</dbReference>
<evidence type="ECO:0000256" key="3">
    <source>
        <dbReference type="PROSITE-ProRule" id="PRU00221"/>
    </source>
</evidence>
<dbReference type="RefSeq" id="XP_044555638.1">
    <property type="nucleotide sequence ID" value="XM_044697226.1"/>
</dbReference>
<dbReference type="Pfam" id="PF00400">
    <property type="entry name" value="WD40"/>
    <property type="match status" value="5"/>
</dbReference>
<feature type="compositionally biased region" description="Low complexity" evidence="4">
    <location>
        <begin position="193"/>
        <end position="207"/>
    </location>
</feature>
<dbReference type="GO" id="GO:0045717">
    <property type="term" value="P:negative regulation of fatty acid biosynthetic process"/>
    <property type="evidence" value="ECO:0007669"/>
    <property type="project" value="TreeGrafter"/>
</dbReference>
<feature type="region of interest" description="Disordered" evidence="4">
    <location>
        <begin position="186"/>
        <end position="216"/>
    </location>
</feature>
<dbReference type="PROSITE" id="PS50082">
    <property type="entry name" value="WD_REPEATS_2"/>
    <property type="match status" value="4"/>
</dbReference>
<dbReference type="InterPro" id="IPR045151">
    <property type="entry name" value="DCAF8"/>
</dbReference>
<reference evidence="5 6" key="1">
    <citation type="journal article" date="2018" name="BMC Genomics">
        <title>The genome of Naegleria lovaniensis, the basis for a comparative approach to unravel pathogenicity factors of the human pathogenic amoeba N. fowleri.</title>
        <authorList>
            <person name="Liechti N."/>
            <person name="Schurch N."/>
            <person name="Bruggmann R."/>
            <person name="Wittwer M."/>
        </authorList>
    </citation>
    <scope>NUCLEOTIDE SEQUENCE [LARGE SCALE GENOMIC DNA]</scope>
    <source>
        <strain evidence="5 6">ATCC 30569</strain>
    </source>
</reference>
<feature type="compositionally biased region" description="Low complexity" evidence="4">
    <location>
        <begin position="242"/>
        <end position="254"/>
    </location>
</feature>